<keyword evidence="5 8" id="KW-0812">Transmembrane</keyword>
<dbReference type="PANTHER" id="PTHR47737">
    <property type="entry name" value="GLYCINE BETAINE/PROLINE BETAINE TRANSPORT SYSTEM PERMEASE PROTEIN PROW"/>
    <property type="match status" value="1"/>
</dbReference>
<dbReference type="EMBL" id="UINC01033789">
    <property type="protein sequence ID" value="SVB23608.1"/>
    <property type="molecule type" value="Genomic_DNA"/>
</dbReference>
<accession>A0A382CBW0</accession>
<dbReference type="GO" id="GO:0015226">
    <property type="term" value="F:carnitine transmembrane transporter activity"/>
    <property type="evidence" value="ECO:0007669"/>
    <property type="project" value="TreeGrafter"/>
</dbReference>
<comment type="subcellular location">
    <subcellularLocation>
        <location evidence="2">Cell membrane</location>
    </subcellularLocation>
    <subcellularLocation>
        <location evidence="1">Membrane</location>
        <topology evidence="1">Multi-pass membrane protein</topology>
    </subcellularLocation>
</comment>
<evidence type="ECO:0000256" key="5">
    <source>
        <dbReference type="ARBA" id="ARBA00022692"/>
    </source>
</evidence>
<feature type="transmembrane region" description="Helical" evidence="8">
    <location>
        <begin position="25"/>
        <end position="51"/>
    </location>
</feature>
<dbReference type="PANTHER" id="PTHR47737:SF1">
    <property type="entry name" value="GLYCINE BETAINE_PROLINE BETAINE TRANSPORT SYSTEM PERMEASE PROTEIN PROW"/>
    <property type="match status" value="1"/>
</dbReference>
<keyword evidence="7 8" id="KW-0472">Membrane</keyword>
<feature type="transmembrane region" description="Helical" evidence="8">
    <location>
        <begin position="130"/>
        <end position="152"/>
    </location>
</feature>
<evidence type="ECO:0000256" key="7">
    <source>
        <dbReference type="ARBA" id="ARBA00023136"/>
    </source>
</evidence>
<organism evidence="10">
    <name type="scientific">marine metagenome</name>
    <dbReference type="NCBI Taxonomy" id="408172"/>
    <lineage>
        <taxon>unclassified sequences</taxon>
        <taxon>metagenomes</taxon>
        <taxon>ecological metagenomes</taxon>
    </lineage>
</organism>
<feature type="domain" description="ABC transmembrane type-1" evidence="9">
    <location>
        <begin position="293"/>
        <end position="472"/>
    </location>
</feature>
<keyword evidence="6 8" id="KW-1133">Transmembrane helix</keyword>
<keyword evidence="4" id="KW-1003">Cell membrane</keyword>
<proteinExistence type="predicted"/>
<dbReference type="Pfam" id="PF00528">
    <property type="entry name" value="BPD_transp_1"/>
    <property type="match status" value="2"/>
</dbReference>
<feature type="non-terminal residue" evidence="10">
    <location>
        <position position="1"/>
    </location>
</feature>
<dbReference type="GO" id="GO:0015871">
    <property type="term" value="P:choline transport"/>
    <property type="evidence" value="ECO:0007669"/>
    <property type="project" value="TreeGrafter"/>
</dbReference>
<dbReference type="GO" id="GO:0031460">
    <property type="term" value="P:glycine betaine transport"/>
    <property type="evidence" value="ECO:0007669"/>
    <property type="project" value="TreeGrafter"/>
</dbReference>
<evidence type="ECO:0000313" key="10">
    <source>
        <dbReference type="EMBL" id="SVB23608.1"/>
    </source>
</evidence>
<feature type="transmembrane region" description="Helical" evidence="8">
    <location>
        <begin position="412"/>
        <end position="433"/>
    </location>
</feature>
<evidence type="ECO:0000256" key="4">
    <source>
        <dbReference type="ARBA" id="ARBA00022475"/>
    </source>
</evidence>
<dbReference type="InterPro" id="IPR000515">
    <property type="entry name" value="MetI-like"/>
</dbReference>
<evidence type="ECO:0000256" key="8">
    <source>
        <dbReference type="SAM" id="Phobius"/>
    </source>
</evidence>
<dbReference type="PROSITE" id="PS50928">
    <property type="entry name" value="ABC_TM1"/>
    <property type="match status" value="2"/>
</dbReference>
<gene>
    <name evidence="10" type="ORF">METZ01_LOCUS176462</name>
</gene>
<dbReference type="CDD" id="cd06261">
    <property type="entry name" value="TM_PBP2"/>
    <property type="match status" value="2"/>
</dbReference>
<evidence type="ECO:0000259" key="9">
    <source>
        <dbReference type="PROSITE" id="PS50928"/>
    </source>
</evidence>
<reference evidence="10" key="1">
    <citation type="submission" date="2018-05" db="EMBL/GenBank/DDBJ databases">
        <authorList>
            <person name="Lanie J.A."/>
            <person name="Ng W.-L."/>
            <person name="Kazmierczak K.M."/>
            <person name="Andrzejewski T.M."/>
            <person name="Davidsen T.M."/>
            <person name="Wayne K.J."/>
            <person name="Tettelin H."/>
            <person name="Glass J.I."/>
            <person name="Rusch D."/>
            <person name="Podicherti R."/>
            <person name="Tsui H.-C.T."/>
            <person name="Winkler M.E."/>
        </authorList>
    </citation>
    <scope>NUCLEOTIDE SEQUENCE</scope>
</reference>
<keyword evidence="3" id="KW-0813">Transport</keyword>
<dbReference type="AlphaFoldDB" id="A0A382CBW0"/>
<evidence type="ECO:0000256" key="1">
    <source>
        <dbReference type="ARBA" id="ARBA00004141"/>
    </source>
</evidence>
<dbReference type="InterPro" id="IPR035906">
    <property type="entry name" value="MetI-like_sf"/>
</dbReference>
<evidence type="ECO:0000256" key="3">
    <source>
        <dbReference type="ARBA" id="ARBA00022448"/>
    </source>
</evidence>
<feature type="transmembrane region" description="Helical" evidence="8">
    <location>
        <begin position="273"/>
        <end position="291"/>
    </location>
</feature>
<evidence type="ECO:0000256" key="6">
    <source>
        <dbReference type="ARBA" id="ARBA00022989"/>
    </source>
</evidence>
<dbReference type="SUPFAM" id="SSF161098">
    <property type="entry name" value="MetI-like"/>
    <property type="match status" value="2"/>
</dbReference>
<feature type="domain" description="ABC transmembrane type-1" evidence="9">
    <location>
        <begin position="1"/>
        <end position="156"/>
    </location>
</feature>
<sequence length="488" mass="53391">WAAKRRRIEQLLIPLMNLTQAMPHFTFLIPIGVFIGVSHKAGVIATIAYAIPPMTRLTILGVQGISKEVVEAGVMSGCTPRQMMWKVELPAARHALLVGINQVVMECLAMVVIASFVGTRGLGQDLLFRLTGLHIGAGMEIGIAIVVMAITLDRLSQALGKWGPTHHEADLSVVRRHPYLFVSSAVVLGGTLLASFWESAQRVPKNWMWGHAQYWEKIVDWSQVNLYSSTTWFRDQLERFALLPLRDAFATIPWIAAVVLVFTIGWVINGRRLAILSSSMVAVIALTGFWAQAMINFYQLTFAVLLAALLGVPFGIWAAGSARRNSVVQVVLDAFQTFPSFVYLLPAIMFFGVSETAIIFAVVLSVSVPAIRYTIFGVRNVPGHLVEAATMSGCTKRQTLWKVKVPLAIPEIMLGINQTIMFGLFMVMIGGLIKTTGLARELIEAQPNVDSGRAIIGGLAVACIGMAVDLLISEWADKRKKQLGLIEA</sequence>
<evidence type="ECO:0000256" key="2">
    <source>
        <dbReference type="ARBA" id="ARBA00004236"/>
    </source>
</evidence>
<feature type="transmembrane region" description="Helical" evidence="8">
    <location>
        <begin position="95"/>
        <end position="118"/>
    </location>
</feature>
<protein>
    <recommendedName>
        <fullName evidence="9">ABC transmembrane type-1 domain-containing protein</fullName>
    </recommendedName>
</protein>
<dbReference type="GO" id="GO:0043190">
    <property type="term" value="C:ATP-binding cassette (ABC) transporter complex"/>
    <property type="evidence" value="ECO:0007669"/>
    <property type="project" value="TreeGrafter"/>
</dbReference>
<feature type="transmembrane region" description="Helical" evidence="8">
    <location>
        <begin position="297"/>
        <end position="318"/>
    </location>
</feature>
<dbReference type="Gene3D" id="1.10.3720.10">
    <property type="entry name" value="MetI-like"/>
    <property type="match status" value="2"/>
</dbReference>
<feature type="transmembrane region" description="Helical" evidence="8">
    <location>
        <begin position="248"/>
        <end position="268"/>
    </location>
</feature>
<name>A0A382CBW0_9ZZZZ</name>
<feature type="transmembrane region" description="Helical" evidence="8">
    <location>
        <begin position="453"/>
        <end position="472"/>
    </location>
</feature>
<dbReference type="GO" id="GO:0005275">
    <property type="term" value="F:amine transmembrane transporter activity"/>
    <property type="evidence" value="ECO:0007669"/>
    <property type="project" value="TreeGrafter"/>
</dbReference>